<dbReference type="Proteomes" id="UP000705983">
    <property type="component" value="Unassembled WGS sequence"/>
</dbReference>
<comment type="caution">
    <text evidence="1">The sequence shown here is derived from an EMBL/GenBank/DDBJ whole genome shotgun (WGS) entry which is preliminary data.</text>
</comment>
<organism evidence="1 2">
    <name type="scientific">Flaviflexus equikiangi</name>
    <dbReference type="NCBI Taxonomy" id="2758573"/>
    <lineage>
        <taxon>Bacteria</taxon>
        <taxon>Bacillati</taxon>
        <taxon>Actinomycetota</taxon>
        <taxon>Actinomycetes</taxon>
        <taxon>Actinomycetales</taxon>
        <taxon>Actinomycetaceae</taxon>
        <taxon>Flaviflexus</taxon>
    </lineage>
</organism>
<accession>A0ABS2TC37</accession>
<keyword evidence="2" id="KW-1185">Reference proteome</keyword>
<evidence type="ECO:0000313" key="1">
    <source>
        <dbReference type="EMBL" id="MBM9432189.1"/>
    </source>
</evidence>
<reference evidence="2" key="1">
    <citation type="submission" date="2021-02" db="EMBL/GenBank/DDBJ databases">
        <title>Leucobacter sp. CX169.</title>
        <authorList>
            <person name="Cheng Y."/>
        </authorList>
    </citation>
    <scope>NUCLEOTIDE SEQUENCE [LARGE SCALE GENOMIC DNA]</scope>
    <source>
        <strain evidence="2">JY899</strain>
    </source>
</reference>
<evidence type="ECO:0000313" key="2">
    <source>
        <dbReference type="Proteomes" id="UP000705983"/>
    </source>
</evidence>
<dbReference type="RefSeq" id="WP_187995828.1">
    <property type="nucleotide sequence ID" value="NZ_JACEXG010000001.1"/>
</dbReference>
<name>A0ABS2TC37_9ACTO</name>
<proteinExistence type="predicted"/>
<dbReference type="EMBL" id="JAFFJS010000001">
    <property type="protein sequence ID" value="MBM9432189.1"/>
    <property type="molecule type" value="Genomic_DNA"/>
</dbReference>
<sequence length="76" mass="8446">MIATIYRLHGVSTDDDILNLRLTVSSYDEQVGGVSFERLADGSTLMIIKHREGTLLSTENISRLVQEAGPFTMETM</sequence>
<gene>
    <name evidence="1" type="ORF">JVW63_00470</name>
</gene>
<protein>
    <submittedName>
        <fullName evidence="1">Uncharacterized protein</fullName>
    </submittedName>
</protein>